<proteinExistence type="inferred from homology"/>
<feature type="compositionally biased region" description="Basic residues" evidence="5">
    <location>
        <begin position="117"/>
        <end position="126"/>
    </location>
</feature>
<gene>
    <name evidence="6" type="ORF">ACMD2_18028</name>
</gene>
<keyword evidence="2" id="KW-0677">Repeat</keyword>
<evidence type="ECO:0000313" key="6">
    <source>
        <dbReference type="EMBL" id="OAY83223.1"/>
    </source>
</evidence>
<feature type="repeat" description="PPR" evidence="4">
    <location>
        <begin position="397"/>
        <end position="431"/>
    </location>
</feature>
<keyword evidence="3" id="KW-0809">Transit peptide</keyword>
<dbReference type="PANTHER" id="PTHR47447">
    <property type="entry name" value="OS03G0856100 PROTEIN"/>
    <property type="match status" value="1"/>
</dbReference>
<evidence type="ECO:0000256" key="3">
    <source>
        <dbReference type="ARBA" id="ARBA00022946"/>
    </source>
</evidence>
<dbReference type="NCBIfam" id="TIGR00756">
    <property type="entry name" value="PPR"/>
    <property type="match status" value="4"/>
</dbReference>
<comment type="similarity">
    <text evidence="1">Belongs to the PPR family. P subfamily.</text>
</comment>
<evidence type="ECO:0000256" key="1">
    <source>
        <dbReference type="ARBA" id="ARBA00007626"/>
    </source>
</evidence>
<feature type="region of interest" description="Disordered" evidence="5">
    <location>
        <begin position="464"/>
        <end position="486"/>
    </location>
</feature>
<organism evidence="6 7">
    <name type="scientific">Ananas comosus</name>
    <name type="common">Pineapple</name>
    <name type="synonym">Ananas ananas</name>
    <dbReference type="NCBI Taxonomy" id="4615"/>
    <lineage>
        <taxon>Eukaryota</taxon>
        <taxon>Viridiplantae</taxon>
        <taxon>Streptophyta</taxon>
        <taxon>Embryophyta</taxon>
        <taxon>Tracheophyta</taxon>
        <taxon>Spermatophyta</taxon>
        <taxon>Magnoliopsida</taxon>
        <taxon>Liliopsida</taxon>
        <taxon>Poales</taxon>
        <taxon>Bromeliaceae</taxon>
        <taxon>Bromelioideae</taxon>
        <taxon>Ananas</taxon>
    </lineage>
</organism>
<feature type="repeat" description="PPR" evidence="4">
    <location>
        <begin position="432"/>
        <end position="466"/>
    </location>
</feature>
<feature type="repeat" description="PPR" evidence="4">
    <location>
        <begin position="226"/>
        <end position="260"/>
    </location>
</feature>
<dbReference type="Pfam" id="PF01535">
    <property type="entry name" value="PPR"/>
    <property type="match status" value="6"/>
</dbReference>
<feature type="compositionally biased region" description="Pro residues" evidence="5">
    <location>
        <begin position="133"/>
        <end position="163"/>
    </location>
</feature>
<dbReference type="EMBL" id="LSRQ01000367">
    <property type="protein sequence ID" value="OAY83223.1"/>
    <property type="molecule type" value="Genomic_DNA"/>
</dbReference>
<evidence type="ECO:0000256" key="4">
    <source>
        <dbReference type="PROSITE-ProRule" id="PRU00708"/>
    </source>
</evidence>
<dbReference type="PANTHER" id="PTHR47447:SF23">
    <property type="entry name" value="PENTACOTRIPEPTIDE-REPEAT REGION OF PRORP DOMAIN-CONTAINING PROTEIN"/>
    <property type="match status" value="1"/>
</dbReference>
<dbReference type="InterPro" id="IPR011990">
    <property type="entry name" value="TPR-like_helical_dom_sf"/>
</dbReference>
<dbReference type="Pfam" id="PF13041">
    <property type="entry name" value="PPR_2"/>
    <property type="match status" value="1"/>
</dbReference>
<protein>
    <submittedName>
        <fullName evidence="6">Pentatricopeptide repeat-containing protein, mitochondrial</fullName>
    </submittedName>
</protein>
<sequence>MTFLLFTSAPLSHKQTCPKPLQYSISSFVLANSLSWKAGSNALPPFLRPSSSPLLPDLPLLLHHLLLLLLIKPSAGPPRPGRRPRHAVQLRQRLAARPRVLPLGHLRLLVTPAPLRPRPHRRHPRQALRVPARPLPPPLLPSPDPSPSSPPSAPSSTASPPPASSRRPLRPPLASSLRLPPAPLPPPPRLPLRPPLVADAESLFLRPILFLFPFPLLLPSPSFPPDTKVYNLLLRGWLKVRRWRRCRELWLDMDRNRVPKDLHSYAVYMDALSKSGKPWNAVRLFKEMARKFAPDAVAYNTAIHALGLSQGADSSIRLYREMLDAGCPPNAATYNTILKLLCKEGRFREAYSFVSRMKKHGCEPNALTYHCFFQYLNRPQEVLALFERMLERGCRPRTDTYVMLIKRFGRWGFLRPVFVVWKKMEEHGCSPDAFAYNTLIDALLQRGMVEMARKYDEEMLAKGLSPKPRKELGSKRSDEDNSAVLAGNKSSYSSAVKCYNG</sequence>
<evidence type="ECO:0000256" key="5">
    <source>
        <dbReference type="SAM" id="MobiDB-lite"/>
    </source>
</evidence>
<dbReference type="AlphaFoldDB" id="A0A199W1Y8"/>
<feature type="compositionally biased region" description="Basic and acidic residues" evidence="5">
    <location>
        <begin position="468"/>
        <end position="479"/>
    </location>
</feature>
<feature type="repeat" description="PPR" evidence="4">
    <location>
        <begin position="295"/>
        <end position="329"/>
    </location>
</feature>
<dbReference type="Proteomes" id="UP000092600">
    <property type="component" value="Unassembled WGS sequence"/>
</dbReference>
<evidence type="ECO:0000256" key="2">
    <source>
        <dbReference type="ARBA" id="ARBA00022737"/>
    </source>
</evidence>
<evidence type="ECO:0000313" key="7">
    <source>
        <dbReference type="Proteomes" id="UP000092600"/>
    </source>
</evidence>
<feature type="repeat" description="PPR" evidence="4">
    <location>
        <begin position="261"/>
        <end position="291"/>
    </location>
</feature>
<name>A0A199W1Y8_ANACO</name>
<feature type="region of interest" description="Disordered" evidence="5">
    <location>
        <begin position="114"/>
        <end position="187"/>
    </location>
</feature>
<feature type="repeat" description="PPR" evidence="4">
    <location>
        <begin position="330"/>
        <end position="364"/>
    </location>
</feature>
<accession>A0A199W1Y8</accession>
<dbReference type="Gene3D" id="1.25.40.10">
    <property type="entry name" value="Tetratricopeptide repeat domain"/>
    <property type="match status" value="2"/>
</dbReference>
<dbReference type="PROSITE" id="PS51375">
    <property type="entry name" value="PPR"/>
    <property type="match status" value="6"/>
</dbReference>
<dbReference type="InterPro" id="IPR002885">
    <property type="entry name" value="PPR_rpt"/>
</dbReference>
<reference evidence="6 7" key="1">
    <citation type="journal article" date="2016" name="DNA Res.">
        <title>The draft genome of MD-2 pineapple using hybrid error correction of long reads.</title>
        <authorList>
            <person name="Redwan R.M."/>
            <person name="Saidin A."/>
            <person name="Kumar S.V."/>
        </authorList>
    </citation>
    <scope>NUCLEOTIDE SEQUENCE [LARGE SCALE GENOMIC DNA]</scope>
    <source>
        <strain evidence="7">cv. MD2</strain>
        <tissue evidence="6">Leaf</tissue>
    </source>
</reference>
<comment type="caution">
    <text evidence="6">The sequence shown here is derived from an EMBL/GenBank/DDBJ whole genome shotgun (WGS) entry which is preliminary data.</text>
</comment>